<comment type="pathway">
    <text evidence="1">Cofactor biosynthesis; thiamine diphosphate biosynthesis.</text>
</comment>
<dbReference type="CDD" id="cd01169">
    <property type="entry name" value="HMPP_kinase"/>
    <property type="match status" value="1"/>
</dbReference>
<dbReference type="EMBL" id="FNVS01000002">
    <property type="protein sequence ID" value="SEF54450.1"/>
    <property type="molecule type" value="Genomic_DNA"/>
</dbReference>
<evidence type="ECO:0000256" key="1">
    <source>
        <dbReference type="ARBA" id="ARBA00004948"/>
    </source>
</evidence>
<evidence type="ECO:0000313" key="9">
    <source>
        <dbReference type="Proteomes" id="UP000236725"/>
    </source>
</evidence>
<evidence type="ECO:0000313" key="8">
    <source>
        <dbReference type="EMBL" id="SEF54450.1"/>
    </source>
</evidence>
<dbReference type="AlphaFoldDB" id="A0A8G2BUE8"/>
<evidence type="ECO:0000256" key="4">
    <source>
        <dbReference type="ARBA" id="ARBA00022741"/>
    </source>
</evidence>
<dbReference type="Gene3D" id="3.40.1190.20">
    <property type="match status" value="1"/>
</dbReference>
<keyword evidence="4" id="KW-0547">Nucleotide-binding</keyword>
<proteinExistence type="predicted"/>
<evidence type="ECO:0000256" key="3">
    <source>
        <dbReference type="ARBA" id="ARBA00022679"/>
    </source>
</evidence>
<dbReference type="Proteomes" id="UP000236725">
    <property type="component" value="Unassembled WGS sequence"/>
</dbReference>
<keyword evidence="3" id="KW-0808">Transferase</keyword>
<dbReference type="InterPro" id="IPR004399">
    <property type="entry name" value="HMP/HMP-P_kinase_dom"/>
</dbReference>
<accession>A0A8G2BUE8</accession>
<dbReference type="FunFam" id="3.40.1190.20:FF:000003">
    <property type="entry name" value="Phosphomethylpyrimidine kinase ThiD"/>
    <property type="match status" value="1"/>
</dbReference>
<dbReference type="EC" id="2.7.1.49" evidence="2"/>
<reference evidence="8 9" key="1">
    <citation type="submission" date="2016-10" db="EMBL/GenBank/DDBJ databases">
        <authorList>
            <person name="Varghese N."/>
            <person name="Submissions S."/>
        </authorList>
    </citation>
    <scope>NUCLEOTIDE SEQUENCE [LARGE SCALE GENOMIC DNA]</scope>
    <source>
        <strain evidence="8 9">DSM 29073</strain>
    </source>
</reference>
<comment type="caution">
    <text evidence="8">The sequence shown here is derived from an EMBL/GenBank/DDBJ whole genome shotgun (WGS) entry which is preliminary data.</text>
</comment>
<keyword evidence="9" id="KW-1185">Reference proteome</keyword>
<evidence type="ECO:0000259" key="7">
    <source>
        <dbReference type="Pfam" id="PF08543"/>
    </source>
</evidence>
<name>A0A8G2BUE8_9BACT</name>
<dbReference type="GO" id="GO:0009228">
    <property type="term" value="P:thiamine biosynthetic process"/>
    <property type="evidence" value="ECO:0007669"/>
    <property type="project" value="InterPro"/>
</dbReference>
<dbReference type="GO" id="GO:0005829">
    <property type="term" value="C:cytosol"/>
    <property type="evidence" value="ECO:0007669"/>
    <property type="project" value="TreeGrafter"/>
</dbReference>
<dbReference type="Pfam" id="PF08543">
    <property type="entry name" value="Phos_pyr_kin"/>
    <property type="match status" value="1"/>
</dbReference>
<evidence type="ECO:0000256" key="6">
    <source>
        <dbReference type="ARBA" id="ARBA00022840"/>
    </source>
</evidence>
<feature type="domain" description="Pyridoxamine kinase/Phosphomethylpyrimidine kinase" evidence="7">
    <location>
        <begin position="19"/>
        <end position="265"/>
    </location>
</feature>
<dbReference type="InterPro" id="IPR029056">
    <property type="entry name" value="Ribokinase-like"/>
</dbReference>
<gene>
    <name evidence="8" type="ORF">SAMN05444001_102178</name>
</gene>
<dbReference type="GO" id="GO:0008902">
    <property type="term" value="F:hydroxymethylpyrimidine kinase activity"/>
    <property type="evidence" value="ECO:0007669"/>
    <property type="project" value="UniProtKB-EC"/>
</dbReference>
<dbReference type="RefSeq" id="WP_103982455.1">
    <property type="nucleotide sequence ID" value="NZ_FNVS01000002.1"/>
</dbReference>
<dbReference type="PANTHER" id="PTHR20858">
    <property type="entry name" value="PHOSPHOMETHYLPYRIMIDINE KINASE"/>
    <property type="match status" value="1"/>
</dbReference>
<dbReference type="GO" id="GO:0005524">
    <property type="term" value="F:ATP binding"/>
    <property type="evidence" value="ECO:0007669"/>
    <property type="project" value="UniProtKB-KW"/>
</dbReference>
<dbReference type="GO" id="GO:0008972">
    <property type="term" value="F:phosphomethylpyrimidine kinase activity"/>
    <property type="evidence" value="ECO:0007669"/>
    <property type="project" value="InterPro"/>
</dbReference>
<dbReference type="SUPFAM" id="SSF53613">
    <property type="entry name" value="Ribokinase-like"/>
    <property type="match status" value="1"/>
</dbReference>
<dbReference type="NCBIfam" id="TIGR00097">
    <property type="entry name" value="HMP-P_kinase"/>
    <property type="match status" value="1"/>
</dbReference>
<dbReference type="InterPro" id="IPR013749">
    <property type="entry name" value="PM/HMP-P_kinase-1"/>
</dbReference>
<keyword evidence="6" id="KW-0067">ATP-binding</keyword>
<organism evidence="8 9">
    <name type="scientific">Parabacteroides chinchillae</name>
    <dbReference type="NCBI Taxonomy" id="871327"/>
    <lineage>
        <taxon>Bacteria</taxon>
        <taxon>Pseudomonadati</taxon>
        <taxon>Bacteroidota</taxon>
        <taxon>Bacteroidia</taxon>
        <taxon>Bacteroidales</taxon>
        <taxon>Tannerellaceae</taxon>
        <taxon>Parabacteroides</taxon>
    </lineage>
</organism>
<dbReference type="PANTHER" id="PTHR20858:SF17">
    <property type="entry name" value="HYDROXYMETHYLPYRIMIDINE_PHOSPHOMETHYLPYRIMIDINE KINASE THI20-RELATED"/>
    <property type="match status" value="1"/>
</dbReference>
<evidence type="ECO:0000256" key="2">
    <source>
        <dbReference type="ARBA" id="ARBA00012135"/>
    </source>
</evidence>
<keyword evidence="5 8" id="KW-0418">Kinase</keyword>
<evidence type="ECO:0000256" key="5">
    <source>
        <dbReference type="ARBA" id="ARBA00022777"/>
    </source>
</evidence>
<protein>
    <recommendedName>
        <fullName evidence="2">hydroxymethylpyrimidine kinase</fullName>
        <ecNumber evidence="2">2.7.1.49</ecNumber>
    </recommendedName>
</protein>
<sequence>MDRNNIFRYPTALTIAGSDSGGGAGIQADLKTFSALGVFGISVITAITAQNTQTVYGIQAVTPDLLKKQIDAVFLDFTIDAVKIGMLHNKEAIHIVAESIKIFAPAYTILDPVMISTSGKKLLEDNAIHVLIDELFPNVALVTPNVDEAAYLSGINIKDEKDMEKAARCLQEMGCRSVLIKGGHLAGITTKDILIMPDLAPIHLEVQTVHTNNTHGTGCTLSSAIVAYLALGNNLQESVRMAKIYITNALAEGADVCVGNGHGATNHFFSPVPLQKIKLHG</sequence>